<dbReference type="AlphaFoldDB" id="A0A1W1BF10"/>
<keyword evidence="2" id="KW-0812">Transmembrane</keyword>
<feature type="transmembrane region" description="Helical" evidence="2">
    <location>
        <begin position="6"/>
        <end position="26"/>
    </location>
</feature>
<evidence type="ECO:0000313" key="3">
    <source>
        <dbReference type="EMBL" id="SFV52028.1"/>
    </source>
</evidence>
<dbReference type="InterPro" id="IPR049708">
    <property type="entry name" value="PP0621-like"/>
</dbReference>
<protein>
    <recommendedName>
        <fullName evidence="4">Prokaryotic metallothionein</fullName>
    </recommendedName>
</protein>
<feature type="compositionally biased region" description="Basic and acidic residues" evidence="1">
    <location>
        <begin position="27"/>
        <end position="41"/>
    </location>
</feature>
<evidence type="ECO:0000256" key="1">
    <source>
        <dbReference type="SAM" id="MobiDB-lite"/>
    </source>
</evidence>
<reference evidence="3" key="1">
    <citation type="submission" date="2016-10" db="EMBL/GenBank/DDBJ databases">
        <authorList>
            <person name="de Groot N.N."/>
        </authorList>
    </citation>
    <scope>NUCLEOTIDE SEQUENCE</scope>
</reference>
<dbReference type="NCBIfam" id="NF041023">
    <property type="entry name" value="PP0621_fam"/>
    <property type="match status" value="1"/>
</dbReference>
<name>A0A1W1BF10_9ZZZZ</name>
<evidence type="ECO:0008006" key="4">
    <source>
        <dbReference type="Google" id="ProtNLM"/>
    </source>
</evidence>
<gene>
    <name evidence="3" type="ORF">MNB_SV-6-1340</name>
</gene>
<dbReference type="EMBL" id="FPHC01000024">
    <property type="protein sequence ID" value="SFV52028.1"/>
    <property type="molecule type" value="Genomic_DNA"/>
</dbReference>
<accession>A0A1W1BF10</accession>
<organism evidence="3">
    <name type="scientific">hydrothermal vent metagenome</name>
    <dbReference type="NCBI Taxonomy" id="652676"/>
    <lineage>
        <taxon>unclassified sequences</taxon>
        <taxon>metagenomes</taxon>
        <taxon>ecological metagenomes</taxon>
    </lineage>
</organism>
<keyword evidence="2" id="KW-1133">Transmembrane helix</keyword>
<evidence type="ECO:0000256" key="2">
    <source>
        <dbReference type="SAM" id="Phobius"/>
    </source>
</evidence>
<sequence length="79" mass="8828">MIFKLIIFALIGIGIYKLFGGSLPSLSRDKKDKMPKGDDSKKIEEDTLVECVKCGTYVTYKESIIVKGEIYCSRECASL</sequence>
<proteinExistence type="predicted"/>
<feature type="region of interest" description="Disordered" evidence="1">
    <location>
        <begin position="22"/>
        <end position="41"/>
    </location>
</feature>
<keyword evidence="2" id="KW-0472">Membrane</keyword>